<dbReference type="AlphaFoldDB" id="A0A0D9XUJ8"/>
<keyword evidence="3" id="KW-1185">Reference proteome</keyword>
<accession>A0A0D9XUJ8</accession>
<evidence type="ECO:0000313" key="3">
    <source>
        <dbReference type="Proteomes" id="UP000032180"/>
    </source>
</evidence>
<feature type="region of interest" description="Disordered" evidence="1">
    <location>
        <begin position="44"/>
        <end position="92"/>
    </location>
</feature>
<evidence type="ECO:0000256" key="1">
    <source>
        <dbReference type="SAM" id="MobiDB-lite"/>
    </source>
</evidence>
<dbReference type="Gramene" id="LPERR11G17240.1">
    <property type="protein sequence ID" value="LPERR11G17240.1"/>
    <property type="gene ID" value="LPERR11G17240"/>
</dbReference>
<dbReference type="EnsemblPlants" id="LPERR11G17240.1">
    <property type="protein sequence ID" value="LPERR11G17240.1"/>
    <property type="gene ID" value="LPERR11G17240"/>
</dbReference>
<feature type="compositionally biased region" description="Basic and acidic residues" evidence="1">
    <location>
        <begin position="45"/>
        <end position="63"/>
    </location>
</feature>
<proteinExistence type="predicted"/>
<dbReference type="HOGENOM" id="CLU_2200715_0_0_1"/>
<sequence length="108" mass="11865">MEGTTSTWRRCHGECEAATHERWRGWPLQAAAAAAAAGASQRRARVGEHGCHGEFSRAGRDEPVDLNDETSPAAGAHRRSSAERSSKQNIDQSNVVNYQLNLMFMELV</sequence>
<dbReference type="Proteomes" id="UP000032180">
    <property type="component" value="Chromosome 11"/>
</dbReference>
<reference evidence="2 3" key="1">
    <citation type="submission" date="2012-08" db="EMBL/GenBank/DDBJ databases">
        <title>Oryza genome evolution.</title>
        <authorList>
            <person name="Wing R.A."/>
        </authorList>
    </citation>
    <scope>NUCLEOTIDE SEQUENCE</scope>
</reference>
<evidence type="ECO:0000313" key="2">
    <source>
        <dbReference type="EnsemblPlants" id="LPERR11G17240.1"/>
    </source>
</evidence>
<reference evidence="2" key="3">
    <citation type="submission" date="2015-04" db="UniProtKB">
        <authorList>
            <consortium name="EnsemblPlants"/>
        </authorList>
    </citation>
    <scope>IDENTIFICATION</scope>
</reference>
<name>A0A0D9XUJ8_9ORYZ</name>
<organism evidence="2 3">
    <name type="scientific">Leersia perrieri</name>
    <dbReference type="NCBI Taxonomy" id="77586"/>
    <lineage>
        <taxon>Eukaryota</taxon>
        <taxon>Viridiplantae</taxon>
        <taxon>Streptophyta</taxon>
        <taxon>Embryophyta</taxon>
        <taxon>Tracheophyta</taxon>
        <taxon>Spermatophyta</taxon>
        <taxon>Magnoliopsida</taxon>
        <taxon>Liliopsida</taxon>
        <taxon>Poales</taxon>
        <taxon>Poaceae</taxon>
        <taxon>BOP clade</taxon>
        <taxon>Oryzoideae</taxon>
        <taxon>Oryzeae</taxon>
        <taxon>Oryzinae</taxon>
        <taxon>Leersia</taxon>
    </lineage>
</organism>
<reference evidence="3" key="2">
    <citation type="submission" date="2013-12" db="EMBL/GenBank/DDBJ databases">
        <authorList>
            <person name="Yu Y."/>
            <person name="Lee S."/>
            <person name="de Baynast K."/>
            <person name="Wissotski M."/>
            <person name="Liu L."/>
            <person name="Talag J."/>
            <person name="Goicoechea J."/>
            <person name="Angelova A."/>
            <person name="Jetty R."/>
            <person name="Kudrna D."/>
            <person name="Golser W."/>
            <person name="Rivera L."/>
            <person name="Zhang J."/>
            <person name="Wing R."/>
        </authorList>
    </citation>
    <scope>NUCLEOTIDE SEQUENCE</scope>
</reference>
<protein>
    <submittedName>
        <fullName evidence="2">Uncharacterized protein</fullName>
    </submittedName>
</protein>